<dbReference type="Gene3D" id="1.10.510.10">
    <property type="entry name" value="Transferase(Phosphotransferase) domain 1"/>
    <property type="match status" value="1"/>
</dbReference>
<evidence type="ECO:0008006" key="3">
    <source>
        <dbReference type="Google" id="ProtNLM"/>
    </source>
</evidence>
<dbReference type="GO" id="GO:0000278">
    <property type="term" value="P:mitotic cell cycle"/>
    <property type="evidence" value="ECO:0007669"/>
    <property type="project" value="TreeGrafter"/>
</dbReference>
<dbReference type="GO" id="GO:0035556">
    <property type="term" value="P:intracellular signal transduction"/>
    <property type="evidence" value="ECO:0007669"/>
    <property type="project" value="TreeGrafter"/>
</dbReference>
<dbReference type="AlphaFoldDB" id="A0A3P6SFI8"/>
<dbReference type="PANTHER" id="PTHR24419">
    <property type="entry name" value="INTERLEUKIN-1 RECEPTOR-ASSOCIATED KINASE"/>
    <property type="match status" value="1"/>
</dbReference>
<evidence type="ECO:0000313" key="1">
    <source>
        <dbReference type="EMBL" id="VDK70439.1"/>
    </source>
</evidence>
<dbReference type="Gene3D" id="3.30.200.20">
    <property type="entry name" value="Phosphorylase Kinase, domain 1"/>
    <property type="match status" value="1"/>
</dbReference>
<gene>
    <name evidence="1" type="ORF">CGOC_LOCUS6620</name>
</gene>
<keyword evidence="2" id="KW-1185">Reference proteome</keyword>
<protein>
    <recommendedName>
        <fullName evidence="3">Protein kinase domain-containing protein</fullName>
    </recommendedName>
</protein>
<dbReference type="GO" id="GO:0005634">
    <property type="term" value="C:nucleus"/>
    <property type="evidence" value="ECO:0007669"/>
    <property type="project" value="TreeGrafter"/>
</dbReference>
<reference evidence="1 2" key="1">
    <citation type="submission" date="2018-11" db="EMBL/GenBank/DDBJ databases">
        <authorList>
            <consortium name="Pathogen Informatics"/>
        </authorList>
    </citation>
    <scope>NUCLEOTIDE SEQUENCE [LARGE SCALE GENOMIC DNA]</scope>
</reference>
<evidence type="ECO:0000313" key="2">
    <source>
        <dbReference type="Proteomes" id="UP000271889"/>
    </source>
</evidence>
<accession>A0A3P6SFI8</accession>
<dbReference type="PANTHER" id="PTHR24419:SF18">
    <property type="entry name" value="SERINE_THREONINE-PROTEIN KINASE HASPIN"/>
    <property type="match status" value="1"/>
</dbReference>
<dbReference type="OrthoDB" id="21018at2759"/>
<dbReference type="Proteomes" id="UP000271889">
    <property type="component" value="Unassembled WGS sequence"/>
</dbReference>
<organism evidence="1 2">
    <name type="scientific">Cylicostephanus goldi</name>
    <name type="common">Nematode worm</name>
    <dbReference type="NCBI Taxonomy" id="71465"/>
    <lineage>
        <taxon>Eukaryota</taxon>
        <taxon>Metazoa</taxon>
        <taxon>Ecdysozoa</taxon>
        <taxon>Nematoda</taxon>
        <taxon>Chromadorea</taxon>
        <taxon>Rhabditida</taxon>
        <taxon>Rhabditina</taxon>
        <taxon>Rhabditomorpha</taxon>
        <taxon>Strongyloidea</taxon>
        <taxon>Strongylidae</taxon>
        <taxon>Cylicostephanus</taxon>
    </lineage>
</organism>
<dbReference type="SUPFAM" id="SSF56112">
    <property type="entry name" value="Protein kinase-like (PK-like)"/>
    <property type="match status" value="1"/>
</dbReference>
<dbReference type="GO" id="GO:0072354">
    <property type="term" value="F:histone H3T3 kinase activity"/>
    <property type="evidence" value="ECO:0007669"/>
    <property type="project" value="TreeGrafter"/>
</dbReference>
<sequence length="177" mass="20512">MFESFLIFEKLSEISGQYPEAFLRAWDQYDEERESENDRPTDYASDEQLFVTIGMAMGGTDLEHYQVYFRLLYQVLSTLLQVAISLLVAEDRLEFEHRDLHIGNVLVIEEDADLEYKVKGGTMVLRSYGVKVNIIDFTLSRMRKAGDFQKERHFIVILKLTKNCLREVGITNLTSIG</sequence>
<name>A0A3P6SFI8_CYLGO</name>
<proteinExistence type="predicted"/>
<dbReference type="InterPro" id="IPR011009">
    <property type="entry name" value="Kinase-like_dom_sf"/>
</dbReference>
<dbReference type="EMBL" id="UYRV01021896">
    <property type="protein sequence ID" value="VDK70439.1"/>
    <property type="molecule type" value="Genomic_DNA"/>
</dbReference>
<dbReference type="Pfam" id="PF12330">
    <property type="entry name" value="Haspin_kinase"/>
    <property type="match status" value="1"/>
</dbReference>
<dbReference type="GO" id="GO:0005737">
    <property type="term" value="C:cytoplasm"/>
    <property type="evidence" value="ECO:0007669"/>
    <property type="project" value="TreeGrafter"/>
</dbReference>